<dbReference type="Gene3D" id="2.150.10.10">
    <property type="entry name" value="Serralysin-like metalloprotease, C-terminal"/>
    <property type="match status" value="10"/>
</dbReference>
<feature type="region of interest" description="Disordered" evidence="3">
    <location>
        <begin position="1043"/>
        <end position="1066"/>
    </location>
</feature>
<organism evidence="5 6">
    <name type="scientific">Donghicola mangrovi</name>
    <dbReference type="NCBI Taxonomy" id="2729614"/>
    <lineage>
        <taxon>Bacteria</taxon>
        <taxon>Pseudomonadati</taxon>
        <taxon>Pseudomonadota</taxon>
        <taxon>Alphaproteobacteria</taxon>
        <taxon>Rhodobacterales</taxon>
        <taxon>Roseobacteraceae</taxon>
        <taxon>Donghicola</taxon>
    </lineage>
</organism>
<evidence type="ECO:0000256" key="2">
    <source>
        <dbReference type="ARBA" id="ARBA00022525"/>
    </source>
</evidence>
<dbReference type="PRINTS" id="PR00313">
    <property type="entry name" value="CABNDNGRPT"/>
</dbReference>
<dbReference type="SUPFAM" id="SSF49313">
    <property type="entry name" value="Cadherin-like"/>
    <property type="match status" value="1"/>
</dbReference>
<dbReference type="Gene3D" id="2.60.40.2700">
    <property type="match status" value="2"/>
</dbReference>
<name>A0A850QIS8_9RHOB</name>
<dbReference type="InterPro" id="IPR018511">
    <property type="entry name" value="Hemolysin-typ_Ca-bd_CS"/>
</dbReference>
<dbReference type="GO" id="GO:0005509">
    <property type="term" value="F:calcium ion binding"/>
    <property type="evidence" value="ECO:0007669"/>
    <property type="project" value="InterPro"/>
</dbReference>
<evidence type="ECO:0000256" key="3">
    <source>
        <dbReference type="SAM" id="MobiDB-lite"/>
    </source>
</evidence>
<dbReference type="InterPro" id="IPR006644">
    <property type="entry name" value="Cadg"/>
</dbReference>
<dbReference type="SUPFAM" id="SSF51120">
    <property type="entry name" value="beta-Roll"/>
    <property type="match status" value="15"/>
</dbReference>
<dbReference type="Pfam" id="PF00353">
    <property type="entry name" value="HemolysinCabind"/>
    <property type="match status" value="17"/>
</dbReference>
<dbReference type="Proteomes" id="UP000592216">
    <property type="component" value="Unassembled WGS sequence"/>
</dbReference>
<dbReference type="InterPro" id="IPR013783">
    <property type="entry name" value="Ig-like_fold"/>
</dbReference>
<comment type="subcellular location">
    <subcellularLocation>
        <location evidence="1">Secreted</location>
    </subcellularLocation>
</comment>
<accession>A0A850QIS8</accession>
<proteinExistence type="predicted"/>
<dbReference type="Gene3D" id="2.60.120.380">
    <property type="match status" value="1"/>
</dbReference>
<comment type="caution">
    <text evidence="5">The sequence shown here is derived from an EMBL/GenBank/DDBJ whole genome shotgun (WGS) entry which is preliminary data.</text>
</comment>
<dbReference type="Gene3D" id="2.160.20.160">
    <property type="match status" value="4"/>
</dbReference>
<dbReference type="InterPro" id="IPR050557">
    <property type="entry name" value="RTX_toxin/Mannuronan_C5-epim"/>
</dbReference>
<evidence type="ECO:0000259" key="4">
    <source>
        <dbReference type="SMART" id="SM00736"/>
    </source>
</evidence>
<evidence type="ECO:0000313" key="6">
    <source>
        <dbReference type="Proteomes" id="UP000592216"/>
    </source>
</evidence>
<dbReference type="Gene3D" id="2.60.40.10">
    <property type="entry name" value="Immunoglobulins"/>
    <property type="match status" value="1"/>
</dbReference>
<dbReference type="PANTHER" id="PTHR38340:SF1">
    <property type="entry name" value="S-LAYER PROTEIN"/>
    <property type="match status" value="1"/>
</dbReference>
<dbReference type="GO" id="GO:0016020">
    <property type="term" value="C:membrane"/>
    <property type="evidence" value="ECO:0007669"/>
    <property type="project" value="InterPro"/>
</dbReference>
<dbReference type="GO" id="GO:0005576">
    <property type="term" value="C:extracellular region"/>
    <property type="evidence" value="ECO:0007669"/>
    <property type="project" value="UniProtKB-SubCell"/>
</dbReference>
<keyword evidence="2" id="KW-0964">Secreted</keyword>
<dbReference type="InterPro" id="IPR001343">
    <property type="entry name" value="Hemolysn_Ca-bd"/>
</dbReference>
<dbReference type="PROSITE" id="PS00330">
    <property type="entry name" value="HEMOLYSIN_CALCIUM"/>
    <property type="match status" value="13"/>
</dbReference>
<protein>
    <recommendedName>
        <fullName evidence="4">Dystroglycan-type cadherin-like domain-containing protein</fullName>
    </recommendedName>
</protein>
<dbReference type="PANTHER" id="PTHR38340">
    <property type="entry name" value="S-LAYER PROTEIN"/>
    <property type="match status" value="1"/>
</dbReference>
<feature type="domain" description="Dystroglycan-type cadherin-like" evidence="4">
    <location>
        <begin position="2700"/>
        <end position="2797"/>
    </location>
</feature>
<dbReference type="InterPro" id="IPR011049">
    <property type="entry name" value="Serralysin-like_metalloprot_C"/>
</dbReference>
<dbReference type="SMART" id="SM00736">
    <property type="entry name" value="CADG"/>
    <property type="match status" value="1"/>
</dbReference>
<gene>
    <name evidence="5" type="ORF">HJ536_20315</name>
</gene>
<sequence length="2999" mass="309211">MSTLWVYGFSYVESDLDSDHISYSYQDDGSTIVSGFDVSSDEIDLQSFMWSQYNLNEDENPFSQHLALTETDGSLVILASETGDFINDFSVLLVLEEVSLADFSADNLVGRYPLDGSNTGYEIVGTDTSDDLIGSAFPDSISGEDGDDYINGGGGFDTIEGGDGDDLLKDWSGGALIDGGAGSDDVYASADTGETLIIKGGADNDGISVGVFGGSADIDAGDGDDYVSVYGLANVQSHYDYETNTYSYTASGGDVTVDGGAGNDVISLVAGNLNDVSANFTADAGEGNDTVTLSQNAAATVTLGYGEDTVVLTWDRDGSDYDVDRGGVVVTDFVAGAGGDKIDLSDFMPYLPDTENGNPFETYFRFGQSGADVTLLFSASGDLDGDSEVVLTLQNVTLADLTVENLWLSYPLDGSAPVGNAVVGTDDGDYLTGAVSSDTISGEGGSDDIYGNGGDDSLSGGSGGDYINGGAGFDTIEGGEGNDWIDDWSGGASITGGTGQDYINFSANANETVSASGDEDSDELFGDVYGGSASVSGGDGDDYISVSANSQILYHYEYDYSTYSGTESRETVVGHVTVAGGEGNDTIRLNNYGFSALVEVDAGTGDDTVYIEDNNAGAITLGEGRDTLVISQNGNNWNESEDIGHTVVTDFTVGTEGDTLDIEGLVQNLPEAASGNPFGTYLQIEQSGADVVLSYSASGDLEGDSRVILTLQNVQLSDFTENNVTPAYPLDGSTPVGETLIGTENGDYLEGTEFGDTISGEGGYDQIDGYGGDDSLSGGAENDYINGGTGFDTINGSEGDDDLYDYSGGASINGGAGDDYIHASINQRDTVIADGGDGSDYIDVSVYGGTAQIDAGAENDTVRVYGSAVLQSDYVYDPETGYDQWSYTAEGGEVTVNAGSGDDSIQLETSDYTAFFAVDAGEGDDTVSLSQDAAATITLGAGQDKIILSWDQWVANVDNPRPGPVVTDFVAGAGGDTIDLSDFVDWLDPTENGNPFETYFRFVQSGADVVLMFSESGDLEGDSAVVLTLLNVDLADLTKDNMDPRYPLDGSEPLGDTITGTEDGDYIEGTGLGDTISGEGGSDEMYGNGGNDSLSGGADGDYIEGGSGFDTIDGGDGSDNLYDWSGGASINGGTGGDNIYASVSATETVIANGDEGSDSISVDVYAGTAQIDGGDGDDVINASVTASVSMSDHYDYDLGGWVYDYTVDRGEATILGGAGNDSINVYNYGASGNSTVEAGDGDDTVSVYDDVTAVITLGAGRDTISVSLNDDWYSYDGIEDSPPVVTDFTAGAEGDVLSLSNLLMNLPSTENGNPFETYLRLAQSGDDVVLLYSASGNLDGNNRVILTLQNVALADITEDNISPNVPLDGSTPVGNFLSGTEDSDYIEGTEFSDTISGAGGYDNIYGNGGDDSLSGGADGDYISGGDGYDTIEGGDGGDTLYDWSGGASIDGGAGYDYIEATASSGESLVVKGGADDDEIYVDVYGGTAEIDAGDGDDYVRVYGSAHIQSDYDYETYTYSYTASGGDVTVNGGAGNDRIYLNAGDVSANFTADAGEGNDTVTLSQDAAATVALGDGQDTIVLTWDTYTYDYGVDRGGVVVTDFVAGAGGDKIDLSNFMSYLPDSENGNPFETYFRFVQSGADVTLLFSASGDLDGDSEIVLTLQNVTLADLTVENLWLNYPLDGSTPQGLNVTGSEGYDYLTGTEFADTINGAGGYDDIYGNGGNDSLSGGADGDYINGGAGLDTLDGGDGSDSLYDYSGGASIIGGAGGDYIRANAAQNDELTVDGGADDDTINVEAYGGTVVLDGGDGNDTITAELYDYSSYYGYDDAETAEVTVRGGEGDDVINITGYGELVNPTVDAGAGNDSVAIRDDYLAQITLGEGQDVIALRWAGYSYENTSPTVTDFTAGEGGDVVSLSDYVSGLTPTENGNLMETYFRFVQSGSDVVLVFSEDGDLESQSRVILTLQNVDLADLTSANLYPPYPLDGSEPVGLQLTGTADGDYLVGSEFNDTIDAGDGDDGAYGSGGNDSINGGAGLDQIYGGEGDDTIDGGDGADDINGEAGYDVIDGGAGDDYINENEGGASIVGGAGNDTVSANVSRGEALFVDGEADQDRMYISVYGGSAELLGGDGEDYINVTASASYTYLGWDYDTNTEQYEYIGGDVTVSGGNGNDEISLSADDTSGYVTVDAGSGDDTVSAYQNVAAIITLGDGQDTIALDWERYNSYGEDRGAPIVTDFETGAGGDSVDISGFLSYLDTSGTGNPMEVYFRFVQSGDDVNLLFSANGDLDGDSEVVLTLLNVAVEDLTTDNLSPAFPLDGSAMVEIAGDITTDASIEVGGSVFSSLDWMGDRDWFKVYLEAGNSYSFSMEGSPSGGGTVSDSYLWLYDAAGTLITQNDDGGYDVDALIEGFTPSESGYYFISAAGYHDGETGTYTLRVINDGTLEPSVIDGYEDSEVIYGTNRDDTIRGHGGDDTIYSYEGNDSILGGEGDDFINPGDGNDTVLGGAGNDTLEFEWGSATIFGEEGNDTIYGEPYITEDAYLDGGSGDDDITLLADIGGMGTVIAGDGDDIVRFGVGSAIQISLGAGQDTLLPGVWPEQYGYGEGGSWATVTDFEAGAGGDIIDLSEFISYLGLDPEAVHFGTYFALEQQVDGVAVLLGQTGNVATDSIIVMVLEGVELADLTADNFAQPLPYAELENMLPAVGTTLSNLMATEDRAFSFALAADAFTDADDVLDYTLTKADGTAAPSWITLSADGTSLTGTPPANFTGSVDLKITAADEEASVSQTFTLTVTNVNDAPTGGVSISGTAVENGTLTATTSSLKDADGLGTLSYAWLRDGVAISGATASTYKLGDADVGKGIKLQVSYTDKNGTKETVTSVATSAVTNVNDAPTGGVSISGTAVENGTLTATTSSLKDADGLGTLTYAWLRDGVAISGATASTYKLGDADVGKAIKLQVSYTDGNDTKETVTSVATSAVTNVNDAPTGGVSISGTAVENGTL</sequence>
<evidence type="ECO:0000256" key="1">
    <source>
        <dbReference type="ARBA" id="ARBA00004613"/>
    </source>
</evidence>
<dbReference type="InterPro" id="IPR015919">
    <property type="entry name" value="Cadherin-like_sf"/>
</dbReference>
<dbReference type="EMBL" id="JABCJE010000023">
    <property type="protein sequence ID" value="NVO25701.1"/>
    <property type="molecule type" value="Genomic_DNA"/>
</dbReference>
<feature type="region of interest" description="Disordered" evidence="3">
    <location>
        <begin position="436"/>
        <end position="457"/>
    </location>
</feature>
<reference evidence="5 6" key="1">
    <citation type="submission" date="2020-04" db="EMBL/GenBank/DDBJ databases">
        <title>Donghicola sp., a member of the Rhodobacteraceae family isolated from mangrove forest in Thailand.</title>
        <authorList>
            <person name="Charoenyingcharoen P."/>
            <person name="Yukphan P."/>
        </authorList>
    </citation>
    <scope>NUCLEOTIDE SEQUENCE [LARGE SCALE GENOMIC DNA]</scope>
    <source>
        <strain evidence="5 6">B5-SW-15</strain>
    </source>
</reference>
<dbReference type="Pfam" id="PF05345">
    <property type="entry name" value="He_PIG"/>
    <property type="match status" value="1"/>
</dbReference>
<evidence type="ECO:0000313" key="5">
    <source>
        <dbReference type="EMBL" id="NVO25701.1"/>
    </source>
</evidence>
<feature type="non-terminal residue" evidence="5">
    <location>
        <position position="2999"/>
    </location>
</feature>